<organism evidence="1 2">
    <name type="scientific">Necator americanus</name>
    <name type="common">Human hookworm</name>
    <dbReference type="NCBI Taxonomy" id="51031"/>
    <lineage>
        <taxon>Eukaryota</taxon>
        <taxon>Metazoa</taxon>
        <taxon>Ecdysozoa</taxon>
        <taxon>Nematoda</taxon>
        <taxon>Chromadorea</taxon>
        <taxon>Rhabditida</taxon>
        <taxon>Rhabditina</taxon>
        <taxon>Rhabditomorpha</taxon>
        <taxon>Strongyloidea</taxon>
        <taxon>Ancylostomatidae</taxon>
        <taxon>Bunostominae</taxon>
        <taxon>Necator</taxon>
    </lineage>
</organism>
<dbReference type="Proteomes" id="UP001303046">
    <property type="component" value="Unassembled WGS sequence"/>
</dbReference>
<protein>
    <submittedName>
        <fullName evidence="1">Uncharacterized protein</fullName>
    </submittedName>
</protein>
<proteinExistence type="predicted"/>
<sequence length="74" mass="8298">MQHSKIFREADDEVSAGNVSDSVQENFNWDDVTETSVQCCFKTTMVPIALFTYIHACFQHNVSESGDSCFDVNA</sequence>
<dbReference type="EMBL" id="JAVFWL010000004">
    <property type="protein sequence ID" value="KAK6748973.1"/>
    <property type="molecule type" value="Genomic_DNA"/>
</dbReference>
<evidence type="ECO:0000313" key="1">
    <source>
        <dbReference type="EMBL" id="KAK6748973.1"/>
    </source>
</evidence>
<gene>
    <name evidence="1" type="primary">Necator_chrIV.g14826</name>
    <name evidence="1" type="ORF">RB195_001531</name>
</gene>
<evidence type="ECO:0000313" key="2">
    <source>
        <dbReference type="Proteomes" id="UP001303046"/>
    </source>
</evidence>
<name>A0ABR1DFY1_NECAM</name>
<accession>A0ABR1DFY1</accession>
<reference evidence="1 2" key="1">
    <citation type="submission" date="2023-08" db="EMBL/GenBank/DDBJ databases">
        <title>A Necator americanus chromosomal reference genome.</title>
        <authorList>
            <person name="Ilik V."/>
            <person name="Petrzelkova K.J."/>
            <person name="Pardy F."/>
            <person name="Fuh T."/>
            <person name="Niatou-Singa F.S."/>
            <person name="Gouil Q."/>
            <person name="Baker L."/>
            <person name="Ritchie M.E."/>
            <person name="Jex A.R."/>
            <person name="Gazzola D."/>
            <person name="Li H."/>
            <person name="Toshio Fujiwara R."/>
            <person name="Zhan B."/>
            <person name="Aroian R.V."/>
            <person name="Pafco B."/>
            <person name="Schwarz E.M."/>
        </authorList>
    </citation>
    <scope>NUCLEOTIDE SEQUENCE [LARGE SCALE GENOMIC DNA]</scope>
    <source>
        <strain evidence="1 2">Aroian</strain>
        <tissue evidence="1">Whole animal</tissue>
    </source>
</reference>
<keyword evidence="2" id="KW-1185">Reference proteome</keyword>
<comment type="caution">
    <text evidence="1">The sequence shown here is derived from an EMBL/GenBank/DDBJ whole genome shotgun (WGS) entry which is preliminary data.</text>
</comment>